<proteinExistence type="predicted"/>
<dbReference type="PaxDb" id="39947-A0A0N7KEL6"/>
<reference evidence="3" key="1">
    <citation type="journal article" date="2005" name="Nature">
        <title>The map-based sequence of the rice genome.</title>
        <authorList>
            <consortium name="International rice genome sequencing project (IRGSP)"/>
            <person name="Matsumoto T."/>
            <person name="Wu J."/>
            <person name="Kanamori H."/>
            <person name="Katayose Y."/>
            <person name="Fujisawa M."/>
            <person name="Namiki N."/>
            <person name="Mizuno H."/>
            <person name="Yamamoto K."/>
            <person name="Antonio B.A."/>
            <person name="Baba T."/>
            <person name="Sakata K."/>
            <person name="Nagamura Y."/>
            <person name="Aoki H."/>
            <person name="Arikawa K."/>
            <person name="Arita K."/>
            <person name="Bito T."/>
            <person name="Chiden Y."/>
            <person name="Fujitsuka N."/>
            <person name="Fukunaka R."/>
            <person name="Hamada M."/>
            <person name="Harada C."/>
            <person name="Hayashi A."/>
            <person name="Hijishita S."/>
            <person name="Honda M."/>
            <person name="Hosokawa S."/>
            <person name="Ichikawa Y."/>
            <person name="Idonuma A."/>
            <person name="Iijima M."/>
            <person name="Ikeda M."/>
            <person name="Ikeno M."/>
            <person name="Ito K."/>
            <person name="Ito S."/>
            <person name="Ito T."/>
            <person name="Ito Y."/>
            <person name="Ito Y."/>
            <person name="Iwabuchi A."/>
            <person name="Kamiya K."/>
            <person name="Karasawa W."/>
            <person name="Kurita K."/>
            <person name="Katagiri S."/>
            <person name="Kikuta A."/>
            <person name="Kobayashi H."/>
            <person name="Kobayashi N."/>
            <person name="Machita K."/>
            <person name="Maehara T."/>
            <person name="Masukawa M."/>
            <person name="Mizubayashi T."/>
            <person name="Mukai Y."/>
            <person name="Nagasaki H."/>
            <person name="Nagata Y."/>
            <person name="Naito S."/>
            <person name="Nakashima M."/>
            <person name="Nakama Y."/>
            <person name="Nakamichi Y."/>
            <person name="Nakamura M."/>
            <person name="Meguro A."/>
            <person name="Negishi M."/>
            <person name="Ohta I."/>
            <person name="Ohta T."/>
            <person name="Okamoto M."/>
            <person name="Ono N."/>
            <person name="Saji S."/>
            <person name="Sakaguchi M."/>
            <person name="Sakai K."/>
            <person name="Shibata M."/>
            <person name="Shimokawa T."/>
            <person name="Song J."/>
            <person name="Takazaki Y."/>
            <person name="Terasawa K."/>
            <person name="Tsugane M."/>
            <person name="Tsuji K."/>
            <person name="Ueda S."/>
            <person name="Waki K."/>
            <person name="Yamagata H."/>
            <person name="Yamamoto M."/>
            <person name="Yamamoto S."/>
            <person name="Yamane H."/>
            <person name="Yoshiki S."/>
            <person name="Yoshihara R."/>
            <person name="Yukawa K."/>
            <person name="Zhong H."/>
            <person name="Yano M."/>
            <person name="Yuan Q."/>
            <person name="Ouyang S."/>
            <person name="Liu J."/>
            <person name="Jones K.M."/>
            <person name="Gansberger K."/>
            <person name="Moffat K."/>
            <person name="Hill J."/>
            <person name="Bera J."/>
            <person name="Fadrosh D."/>
            <person name="Jin S."/>
            <person name="Johri S."/>
            <person name="Kim M."/>
            <person name="Overton L."/>
            <person name="Reardon M."/>
            <person name="Tsitrin T."/>
            <person name="Vuong H."/>
            <person name="Weaver B."/>
            <person name="Ciecko A."/>
            <person name="Tallon L."/>
            <person name="Jackson J."/>
            <person name="Pai G."/>
            <person name="Aken S.V."/>
            <person name="Utterback T."/>
            <person name="Reidmuller S."/>
            <person name="Feldblyum T."/>
            <person name="Hsiao J."/>
            <person name="Zismann V."/>
            <person name="Iobst S."/>
            <person name="de Vazeille A.R."/>
            <person name="Buell C.R."/>
            <person name="Ying K."/>
            <person name="Li Y."/>
            <person name="Lu T."/>
            <person name="Huang Y."/>
            <person name="Zhao Q."/>
            <person name="Feng Q."/>
            <person name="Zhang L."/>
            <person name="Zhu J."/>
            <person name="Weng Q."/>
            <person name="Mu J."/>
            <person name="Lu Y."/>
            <person name="Fan D."/>
            <person name="Liu Y."/>
            <person name="Guan J."/>
            <person name="Zhang Y."/>
            <person name="Yu S."/>
            <person name="Liu X."/>
            <person name="Zhang Y."/>
            <person name="Hong G."/>
            <person name="Han B."/>
            <person name="Choisne N."/>
            <person name="Demange N."/>
            <person name="Orjeda G."/>
            <person name="Samain S."/>
            <person name="Cattolico L."/>
            <person name="Pelletier E."/>
            <person name="Couloux A."/>
            <person name="Segurens B."/>
            <person name="Wincker P."/>
            <person name="D'Hont A."/>
            <person name="Scarpelli C."/>
            <person name="Weissenbach J."/>
            <person name="Salanoubat M."/>
            <person name="Quetier F."/>
            <person name="Yu Y."/>
            <person name="Kim H.R."/>
            <person name="Rambo T."/>
            <person name="Currie J."/>
            <person name="Collura K."/>
            <person name="Luo M."/>
            <person name="Yang T."/>
            <person name="Ammiraju J.S.S."/>
            <person name="Engler F."/>
            <person name="Soderlund C."/>
            <person name="Wing R.A."/>
            <person name="Palmer L.E."/>
            <person name="de la Bastide M."/>
            <person name="Spiegel L."/>
            <person name="Nascimento L."/>
            <person name="Zutavern T."/>
            <person name="O'Shaughnessy A."/>
            <person name="Dike S."/>
            <person name="Dedhia N."/>
            <person name="Preston R."/>
            <person name="Balija V."/>
            <person name="McCombie W.R."/>
            <person name="Chow T."/>
            <person name="Chen H."/>
            <person name="Chung M."/>
            <person name="Chen C."/>
            <person name="Shaw J."/>
            <person name="Wu H."/>
            <person name="Hsiao K."/>
            <person name="Chao Y."/>
            <person name="Chu M."/>
            <person name="Cheng C."/>
            <person name="Hour A."/>
            <person name="Lee P."/>
            <person name="Lin S."/>
            <person name="Lin Y."/>
            <person name="Liou J."/>
            <person name="Liu S."/>
            <person name="Hsing Y."/>
            <person name="Raghuvanshi S."/>
            <person name="Mohanty A."/>
            <person name="Bharti A.K."/>
            <person name="Gaur A."/>
            <person name="Gupta V."/>
            <person name="Kumar D."/>
            <person name="Ravi V."/>
            <person name="Vij S."/>
            <person name="Kapur A."/>
            <person name="Khurana P."/>
            <person name="Khurana P."/>
            <person name="Khurana J.P."/>
            <person name="Tyagi A.K."/>
            <person name="Gaikwad K."/>
            <person name="Singh A."/>
            <person name="Dalal V."/>
            <person name="Srivastava S."/>
            <person name="Dixit A."/>
            <person name="Pal A.K."/>
            <person name="Ghazi I.A."/>
            <person name="Yadav M."/>
            <person name="Pandit A."/>
            <person name="Bhargava A."/>
            <person name="Sureshbabu K."/>
            <person name="Batra K."/>
            <person name="Sharma T.R."/>
            <person name="Mohapatra T."/>
            <person name="Singh N.K."/>
            <person name="Messing J."/>
            <person name="Nelson A.B."/>
            <person name="Fuks G."/>
            <person name="Kavchok S."/>
            <person name="Keizer G."/>
            <person name="Linton E."/>
            <person name="Llaca V."/>
            <person name="Song R."/>
            <person name="Tanyolac B."/>
            <person name="Young S."/>
            <person name="Ho-Il K."/>
            <person name="Hahn J.H."/>
            <person name="Sangsakoo G."/>
            <person name="Vanavichit A."/>
            <person name="de Mattos Luiz.A.T."/>
            <person name="Zimmer P.D."/>
            <person name="Malone G."/>
            <person name="Dellagostin O."/>
            <person name="de Oliveira A.C."/>
            <person name="Bevan M."/>
            <person name="Bancroft I."/>
            <person name="Minx P."/>
            <person name="Cordum H."/>
            <person name="Wilson R."/>
            <person name="Cheng Z."/>
            <person name="Jin W."/>
            <person name="Jiang J."/>
            <person name="Leong S.A."/>
            <person name="Iwama H."/>
            <person name="Gojobori T."/>
            <person name="Itoh T."/>
            <person name="Niimura Y."/>
            <person name="Fujii Y."/>
            <person name="Habara T."/>
            <person name="Sakai H."/>
            <person name="Sato Y."/>
            <person name="Wilson G."/>
            <person name="Kumar K."/>
            <person name="McCouch S."/>
            <person name="Juretic N."/>
            <person name="Hoen D."/>
            <person name="Wright S."/>
            <person name="Bruskiewich R."/>
            <person name="Bureau T."/>
            <person name="Miyao A."/>
            <person name="Hirochika H."/>
            <person name="Nishikawa T."/>
            <person name="Kadowaki K."/>
            <person name="Sugiura M."/>
            <person name="Burr B."/>
            <person name="Sasaki T."/>
        </authorList>
    </citation>
    <scope>NUCLEOTIDE SEQUENCE [LARGE SCALE GENOMIC DNA]</scope>
    <source>
        <strain evidence="3">cv. Nipponbare</strain>
    </source>
</reference>
<evidence type="ECO:0000256" key="1">
    <source>
        <dbReference type="SAM" id="MobiDB-lite"/>
    </source>
</evidence>
<accession>A0A0N7KEL6</accession>
<name>A0A0N7KEL6_ORYSJ</name>
<organism evidence="2 3">
    <name type="scientific">Oryza sativa subsp. japonica</name>
    <name type="common">Rice</name>
    <dbReference type="NCBI Taxonomy" id="39947"/>
    <lineage>
        <taxon>Eukaryota</taxon>
        <taxon>Viridiplantae</taxon>
        <taxon>Streptophyta</taxon>
        <taxon>Embryophyta</taxon>
        <taxon>Tracheophyta</taxon>
        <taxon>Spermatophyta</taxon>
        <taxon>Magnoliopsida</taxon>
        <taxon>Liliopsida</taxon>
        <taxon>Poales</taxon>
        <taxon>Poaceae</taxon>
        <taxon>BOP clade</taxon>
        <taxon>Oryzoideae</taxon>
        <taxon>Oryzeae</taxon>
        <taxon>Oryzinae</taxon>
        <taxon>Oryza</taxon>
        <taxon>Oryza sativa</taxon>
    </lineage>
</organism>
<keyword evidence="3" id="KW-1185">Reference proteome</keyword>
<evidence type="ECO:0000313" key="2">
    <source>
        <dbReference type="EMBL" id="BAS76761.1"/>
    </source>
</evidence>
<dbReference type="AlphaFoldDB" id="A0A0N7KEL6"/>
<gene>
    <name evidence="2" type="ordered locus">Os02g0125566</name>
    <name evidence="2" type="ORF">OSNPB_020125566</name>
</gene>
<evidence type="ECO:0000313" key="3">
    <source>
        <dbReference type="Proteomes" id="UP000059680"/>
    </source>
</evidence>
<feature type="region of interest" description="Disordered" evidence="1">
    <location>
        <begin position="1"/>
        <end position="20"/>
    </location>
</feature>
<dbReference type="InParanoid" id="A0A0N7KEL6"/>
<sequence>MGISPMSSSQRSSTRSRIASACSPVVSEERIAMKLPRQNQRKSILAGLTLPMKYPPRLGMKSNIQSGIDSGITLNLFKAVSEYSSVL</sequence>
<reference evidence="2 3" key="2">
    <citation type="journal article" date="2013" name="Plant Cell Physiol.">
        <title>Rice Annotation Project Database (RAP-DB): an integrative and interactive database for rice genomics.</title>
        <authorList>
            <person name="Sakai H."/>
            <person name="Lee S.S."/>
            <person name="Tanaka T."/>
            <person name="Numa H."/>
            <person name="Kim J."/>
            <person name="Kawahara Y."/>
            <person name="Wakimoto H."/>
            <person name="Yang C.C."/>
            <person name="Iwamoto M."/>
            <person name="Abe T."/>
            <person name="Yamada Y."/>
            <person name="Muto A."/>
            <person name="Inokuchi H."/>
            <person name="Ikemura T."/>
            <person name="Matsumoto T."/>
            <person name="Sasaki T."/>
            <person name="Itoh T."/>
        </authorList>
    </citation>
    <scope>NUCLEOTIDE SEQUENCE [LARGE SCALE GENOMIC DNA]</scope>
    <source>
        <strain evidence="3">cv. Nipponbare</strain>
    </source>
</reference>
<dbReference type="Proteomes" id="UP000059680">
    <property type="component" value="Chromosome 2"/>
</dbReference>
<dbReference type="EMBL" id="AP014958">
    <property type="protein sequence ID" value="BAS76761.1"/>
    <property type="molecule type" value="Genomic_DNA"/>
</dbReference>
<reference evidence="2 3" key="3">
    <citation type="journal article" date="2013" name="Rice">
        <title>Improvement of the Oryza sativa Nipponbare reference genome using next generation sequence and optical map data.</title>
        <authorList>
            <person name="Kawahara Y."/>
            <person name="de la Bastide M."/>
            <person name="Hamilton J.P."/>
            <person name="Kanamori H."/>
            <person name="McCombie W.R."/>
            <person name="Ouyang S."/>
            <person name="Schwartz D.C."/>
            <person name="Tanaka T."/>
            <person name="Wu J."/>
            <person name="Zhou S."/>
            <person name="Childs K.L."/>
            <person name="Davidson R.M."/>
            <person name="Lin H."/>
            <person name="Quesada-Ocampo L."/>
            <person name="Vaillancourt B."/>
            <person name="Sakai H."/>
            <person name="Lee S.S."/>
            <person name="Kim J."/>
            <person name="Numa H."/>
            <person name="Itoh T."/>
            <person name="Buell C.R."/>
            <person name="Matsumoto T."/>
        </authorList>
    </citation>
    <scope>NUCLEOTIDE SEQUENCE [LARGE SCALE GENOMIC DNA]</scope>
    <source>
        <strain evidence="3">cv. Nipponbare</strain>
    </source>
</reference>
<protein>
    <submittedName>
        <fullName evidence="2">Os02g0125566 protein</fullName>
    </submittedName>
</protein>
<dbReference type="Gramene" id="Os02t0125566-00">
    <property type="protein sequence ID" value="Os02t0125566-00"/>
    <property type="gene ID" value="Os02g0125566"/>
</dbReference>